<dbReference type="PROSITE" id="PS51257">
    <property type="entry name" value="PROKAR_LIPOPROTEIN"/>
    <property type="match status" value="1"/>
</dbReference>
<dbReference type="EMBL" id="JAHESF010000033">
    <property type="protein sequence ID" value="MBT1699998.1"/>
    <property type="molecule type" value="Genomic_DNA"/>
</dbReference>
<evidence type="ECO:0000313" key="9">
    <source>
        <dbReference type="Proteomes" id="UP001319200"/>
    </source>
</evidence>
<evidence type="ECO:0000256" key="5">
    <source>
        <dbReference type="PIRSR" id="PIRSR600246-1"/>
    </source>
</evidence>
<accession>A0AAP2GQC0</accession>
<dbReference type="InterPro" id="IPR000246">
    <property type="entry name" value="Peptidase_T2"/>
</dbReference>
<dbReference type="Gene3D" id="3.60.20.30">
    <property type="entry name" value="(Glycosyl)asparaginase"/>
    <property type="match status" value="1"/>
</dbReference>
<comment type="caution">
    <text evidence="8">The sequence shown here is derived from an EMBL/GenBank/DDBJ whole genome shotgun (WGS) entry which is preliminary data.</text>
</comment>
<keyword evidence="9" id="KW-1185">Reference proteome</keyword>
<feature type="site" description="Cleavage; by autolysis" evidence="7">
    <location>
        <begin position="208"/>
        <end position="209"/>
    </location>
</feature>
<evidence type="ECO:0000256" key="4">
    <source>
        <dbReference type="ARBA" id="ARBA00069124"/>
    </source>
</evidence>
<keyword evidence="2" id="KW-0378">Hydrolase</keyword>
<feature type="binding site" evidence="6">
    <location>
        <begin position="260"/>
        <end position="263"/>
    </location>
    <ligand>
        <name>substrate</name>
    </ligand>
</feature>
<feature type="active site" description="Nucleophile" evidence="5">
    <location>
        <position position="209"/>
    </location>
</feature>
<organism evidence="8 9">
    <name type="scientific">Chryseosolibacter histidini</name>
    <dbReference type="NCBI Taxonomy" id="2782349"/>
    <lineage>
        <taxon>Bacteria</taxon>
        <taxon>Pseudomonadati</taxon>
        <taxon>Bacteroidota</taxon>
        <taxon>Cytophagia</taxon>
        <taxon>Cytophagales</taxon>
        <taxon>Chryseotaleaceae</taxon>
        <taxon>Chryseosolibacter</taxon>
    </lineage>
</organism>
<reference evidence="8 9" key="1">
    <citation type="submission" date="2021-05" db="EMBL/GenBank/DDBJ databases">
        <title>A Polyphasic approach of four new species of the genus Ohtaekwangia: Ohtaekwangia histidinii sp. nov., Ohtaekwangia cretensis sp. nov., Ohtaekwangia indiensis sp. nov., Ohtaekwangia reichenbachii sp. nov. from diverse environment.</title>
        <authorList>
            <person name="Octaviana S."/>
        </authorList>
    </citation>
    <scope>NUCLEOTIDE SEQUENCE [LARGE SCALE GENOMIC DNA]</scope>
    <source>
        <strain evidence="8 9">PWU4</strain>
    </source>
</reference>
<keyword evidence="1" id="KW-0645">Protease</keyword>
<name>A0AAP2GQC0_9BACT</name>
<dbReference type="AlphaFoldDB" id="A0AAP2GQC0"/>
<dbReference type="GO" id="GO:0006508">
    <property type="term" value="P:proteolysis"/>
    <property type="evidence" value="ECO:0007669"/>
    <property type="project" value="UniProtKB-KW"/>
</dbReference>
<dbReference type="PANTHER" id="PTHR10188:SF6">
    <property type="entry name" value="N(4)-(BETA-N-ACETYLGLUCOSAMINYL)-L-ASPARAGINASE"/>
    <property type="match status" value="1"/>
</dbReference>
<evidence type="ECO:0000256" key="3">
    <source>
        <dbReference type="ARBA" id="ARBA00022813"/>
    </source>
</evidence>
<dbReference type="GO" id="GO:0008233">
    <property type="term" value="F:peptidase activity"/>
    <property type="evidence" value="ECO:0007669"/>
    <property type="project" value="UniProtKB-KW"/>
</dbReference>
<proteinExistence type="predicted"/>
<evidence type="ECO:0000256" key="6">
    <source>
        <dbReference type="PIRSR" id="PIRSR600246-2"/>
    </source>
</evidence>
<evidence type="ECO:0000256" key="1">
    <source>
        <dbReference type="ARBA" id="ARBA00022670"/>
    </source>
</evidence>
<dbReference type="Proteomes" id="UP001319200">
    <property type="component" value="Unassembled WGS sequence"/>
</dbReference>
<dbReference type="GO" id="GO:0016811">
    <property type="term" value="F:hydrolase activity, acting on carbon-nitrogen (but not peptide) bonds, in linear amides"/>
    <property type="evidence" value="ECO:0007669"/>
    <property type="project" value="UniProtKB-ARBA"/>
</dbReference>
<dbReference type="CDD" id="cd04701">
    <property type="entry name" value="Asparaginase_2"/>
    <property type="match status" value="1"/>
</dbReference>
<gene>
    <name evidence="8" type="ORF">KK083_24135</name>
</gene>
<dbReference type="Pfam" id="PF01112">
    <property type="entry name" value="Asparaginase_2"/>
    <property type="match status" value="1"/>
</dbReference>
<evidence type="ECO:0000256" key="7">
    <source>
        <dbReference type="PIRSR" id="PIRSR600246-3"/>
    </source>
</evidence>
<protein>
    <recommendedName>
        <fullName evidence="4">Isoaspartyl peptidase</fullName>
    </recommendedName>
</protein>
<dbReference type="InterPro" id="IPR029055">
    <property type="entry name" value="Ntn_hydrolases_N"/>
</dbReference>
<evidence type="ECO:0000256" key="2">
    <source>
        <dbReference type="ARBA" id="ARBA00022801"/>
    </source>
</evidence>
<dbReference type="SUPFAM" id="SSF56235">
    <property type="entry name" value="N-terminal nucleophile aminohydrolases (Ntn hydrolases)"/>
    <property type="match status" value="1"/>
</dbReference>
<feature type="binding site" evidence="6">
    <location>
        <begin position="237"/>
        <end position="240"/>
    </location>
    <ligand>
        <name>substrate</name>
    </ligand>
</feature>
<keyword evidence="3" id="KW-0068">Autocatalytic cleavage</keyword>
<dbReference type="PANTHER" id="PTHR10188">
    <property type="entry name" value="L-ASPARAGINASE"/>
    <property type="match status" value="1"/>
</dbReference>
<sequence length="345" mass="36728">MKHSLLIILLFLMISGCEKIKKADSRQDMAPGPITLVIHGGAGTIKRENMTPEREKAYHDALQQALEAGYSVLDNGGRSVDAVIAAIKIMEDSPLFNAGKGAVFTHDGKNELDASIMDGSNLMAGAVAGVTTIKNPIKAAYAVMTKSEHVMLIGKGAEKFAEEQGLEIVNPSYFFDSLRYEQLQNALKKDTSKTAALIDPYTKDKKFGTVGAVALDQFGNIAAATSTGGMTNKKYGRVGDAPIIGAGTYANNKSCGVSSTGWGEYFIRLSVAHDIAAMMEYGGLSLEQAADGVVMKKLPALGGDGGIVALDRQGNIAMTFSSAGMYRGYIRKKGEGKTFIYKDDQ</sequence>
<dbReference type="FunFam" id="3.60.20.30:FF:000001">
    <property type="entry name" value="Isoaspartyl peptidase/L-asparaginase"/>
    <property type="match status" value="1"/>
</dbReference>
<evidence type="ECO:0000313" key="8">
    <source>
        <dbReference type="EMBL" id="MBT1699998.1"/>
    </source>
</evidence>